<dbReference type="InterPro" id="IPR010273">
    <property type="entry name" value="DUF881"/>
</dbReference>
<dbReference type="RefSeq" id="WP_382403570.1">
    <property type="nucleotide sequence ID" value="NZ_JBHSWH010000001.1"/>
</dbReference>
<dbReference type="PANTHER" id="PTHR37313">
    <property type="entry name" value="UPF0749 PROTEIN RV1825"/>
    <property type="match status" value="1"/>
</dbReference>
<evidence type="ECO:0000313" key="4">
    <source>
        <dbReference type="Proteomes" id="UP001596298"/>
    </source>
</evidence>
<evidence type="ECO:0008006" key="5">
    <source>
        <dbReference type="Google" id="ProtNLM"/>
    </source>
</evidence>
<evidence type="ECO:0000313" key="3">
    <source>
        <dbReference type="EMBL" id="MFC6706892.1"/>
    </source>
</evidence>
<feature type="compositionally biased region" description="Pro residues" evidence="2">
    <location>
        <begin position="116"/>
        <end position="128"/>
    </location>
</feature>
<comment type="caution">
    <text evidence="3">The sequence shown here is derived from an EMBL/GenBank/DDBJ whole genome shotgun (WGS) entry which is preliminary data.</text>
</comment>
<proteinExistence type="inferred from homology"/>
<name>A0ABW2AJE8_9MICO</name>
<reference evidence="4" key="1">
    <citation type="journal article" date="2019" name="Int. J. Syst. Evol. Microbiol.">
        <title>The Global Catalogue of Microorganisms (GCM) 10K type strain sequencing project: providing services to taxonomists for standard genome sequencing and annotation.</title>
        <authorList>
            <consortium name="The Broad Institute Genomics Platform"/>
            <consortium name="The Broad Institute Genome Sequencing Center for Infectious Disease"/>
            <person name="Wu L."/>
            <person name="Ma J."/>
        </authorList>
    </citation>
    <scope>NUCLEOTIDE SEQUENCE [LARGE SCALE GENOMIC DNA]</scope>
    <source>
        <strain evidence="4">CCUG 58127</strain>
    </source>
</reference>
<accession>A0ABW2AJE8</accession>
<organism evidence="3 4">
    <name type="scientific">Flexivirga alba</name>
    <dbReference type="NCBI Taxonomy" id="702742"/>
    <lineage>
        <taxon>Bacteria</taxon>
        <taxon>Bacillati</taxon>
        <taxon>Actinomycetota</taxon>
        <taxon>Actinomycetes</taxon>
        <taxon>Micrococcales</taxon>
        <taxon>Dermacoccaceae</taxon>
        <taxon>Flexivirga</taxon>
    </lineage>
</organism>
<evidence type="ECO:0000256" key="1">
    <source>
        <dbReference type="ARBA" id="ARBA00009108"/>
    </source>
</evidence>
<sequence length="150" mass="15597">MLIVTLVVIGLSLAVAAHALRLPQAASEKRRSELISSINDRQRTIDQDSRTINSTQAKINELQAKALSRQHDTSLADRLKALELTTGTAAAQGPGLVLTLNDAAGAGTDAQGNPGPTRPIPDVSPPPICRSSSMGSGRPAPKRSRSTASG</sequence>
<gene>
    <name evidence="3" type="ORF">ACFQDH_16925</name>
</gene>
<dbReference type="PANTHER" id="PTHR37313:SF1">
    <property type="entry name" value="UPF0749 PROTEIN RV1823"/>
    <property type="match status" value="1"/>
</dbReference>
<evidence type="ECO:0000256" key="2">
    <source>
        <dbReference type="SAM" id="MobiDB-lite"/>
    </source>
</evidence>
<feature type="compositionally biased region" description="Basic residues" evidence="2">
    <location>
        <begin position="140"/>
        <end position="150"/>
    </location>
</feature>
<comment type="similarity">
    <text evidence="1">Belongs to the UPF0749 family.</text>
</comment>
<protein>
    <recommendedName>
        <fullName evidence="5">DUF2746 domain-containing protein</fullName>
    </recommendedName>
</protein>
<dbReference type="EMBL" id="JBHSWH010000001">
    <property type="protein sequence ID" value="MFC6706892.1"/>
    <property type="molecule type" value="Genomic_DNA"/>
</dbReference>
<feature type="region of interest" description="Disordered" evidence="2">
    <location>
        <begin position="102"/>
        <end position="150"/>
    </location>
</feature>
<dbReference type="Proteomes" id="UP001596298">
    <property type="component" value="Unassembled WGS sequence"/>
</dbReference>
<keyword evidence="4" id="KW-1185">Reference proteome</keyword>